<dbReference type="SUPFAM" id="SSF54427">
    <property type="entry name" value="NTF2-like"/>
    <property type="match status" value="1"/>
</dbReference>
<dbReference type="Gene3D" id="3.10.450.50">
    <property type="match status" value="1"/>
</dbReference>
<proteinExistence type="predicted"/>
<name>A0A2W2FB68_9ACTN</name>
<evidence type="ECO:0000313" key="3">
    <source>
        <dbReference type="Proteomes" id="UP000249304"/>
    </source>
</evidence>
<dbReference type="EMBL" id="POUD01000011">
    <property type="protein sequence ID" value="PZG22098.1"/>
    <property type="molecule type" value="Genomic_DNA"/>
</dbReference>
<dbReference type="Proteomes" id="UP000249304">
    <property type="component" value="Unassembled WGS sequence"/>
</dbReference>
<organism evidence="2 3">
    <name type="scientific">Nonomuraea aridisoli</name>
    <dbReference type="NCBI Taxonomy" id="2070368"/>
    <lineage>
        <taxon>Bacteria</taxon>
        <taxon>Bacillati</taxon>
        <taxon>Actinomycetota</taxon>
        <taxon>Actinomycetes</taxon>
        <taxon>Streptosporangiales</taxon>
        <taxon>Streptosporangiaceae</taxon>
        <taxon>Nonomuraea</taxon>
    </lineage>
</organism>
<feature type="domain" description="SnoaL-like" evidence="1">
    <location>
        <begin position="17"/>
        <end position="108"/>
    </location>
</feature>
<comment type="caution">
    <text evidence="2">The sequence shown here is derived from an EMBL/GenBank/DDBJ whole genome shotgun (WGS) entry which is preliminary data.</text>
</comment>
<reference evidence="2 3" key="1">
    <citation type="submission" date="2018-01" db="EMBL/GenBank/DDBJ databases">
        <title>Draft genome sequence of Nonomuraea sp. KC333.</title>
        <authorList>
            <person name="Sahin N."/>
            <person name="Saygin H."/>
            <person name="Ay H."/>
        </authorList>
    </citation>
    <scope>NUCLEOTIDE SEQUENCE [LARGE SCALE GENOMIC DNA]</scope>
    <source>
        <strain evidence="2 3">KC333</strain>
    </source>
</reference>
<protein>
    <recommendedName>
        <fullName evidence="1">SnoaL-like domain-containing protein</fullName>
    </recommendedName>
</protein>
<gene>
    <name evidence="2" type="ORF">C1J01_04845</name>
</gene>
<sequence length="126" mass="13964">MNETSETARNKAVAVHAFNEFAAGNLDVLRTTLRDDFIEHSPGNPSGREAFIAFVAQAPVARARLALKRVIAEGDYVVMHYHMTTDDAPRGVAVVDIWRLVDGQIAEHWDVVQPVPEDARTPHGMF</sequence>
<dbReference type="OrthoDB" id="129343at2"/>
<accession>A0A2W2FB68</accession>
<evidence type="ECO:0000313" key="2">
    <source>
        <dbReference type="EMBL" id="PZG22098.1"/>
    </source>
</evidence>
<keyword evidence="3" id="KW-1185">Reference proteome</keyword>
<dbReference type="AlphaFoldDB" id="A0A2W2FB68"/>
<dbReference type="InterPro" id="IPR037401">
    <property type="entry name" value="SnoaL-like"/>
</dbReference>
<evidence type="ECO:0000259" key="1">
    <source>
        <dbReference type="Pfam" id="PF12680"/>
    </source>
</evidence>
<dbReference type="Pfam" id="PF12680">
    <property type="entry name" value="SnoaL_2"/>
    <property type="match status" value="1"/>
</dbReference>
<dbReference type="RefSeq" id="WP_111176378.1">
    <property type="nucleotide sequence ID" value="NZ_POUD01000011.1"/>
</dbReference>
<dbReference type="InterPro" id="IPR032710">
    <property type="entry name" value="NTF2-like_dom_sf"/>
</dbReference>